<sequence length="389" mass="43297">MGEDIRFRVVQWNGKDTEPLKFCVLIYCVFRLSSYFILSSRSPVKGDKGLQAKELRDATAQAISNAWKDSRSASTALAKLVNNVNTSLLQGFNDSFTAELTPAQREDYDAVVAHVKSCYEGPHLQNMARRALAKCKKEPGESTSAFADRIFSYSVVFTAQTPYQPPDGSVLIWSPDKEESCGFVLVAKMAGHLLGDIWISDSKEFALSWHDDSSHLNPIKIQVGDRVFLRDFAPKIGLSQKLCNPWLRQFRVIAVDPPHFTIISVSAPQSSSKKVHMNQIKKCFRVVEPVFTSPWVPAQEQAELTAVGASDVTLGREYTVFTESEMSIPAAVSHGYNTASDPVALHYESSSRKRFEFLGAVHSPLWRSSLHEHSTEHITPATCIIIITD</sequence>
<gene>
    <name evidence="1" type="ORF">CYNAS_LOCUS7116</name>
</gene>
<proteinExistence type="predicted"/>
<dbReference type="EMBL" id="CATQJL010000112">
    <property type="protein sequence ID" value="CAJ0595133.1"/>
    <property type="molecule type" value="Genomic_DNA"/>
</dbReference>
<protein>
    <submittedName>
        <fullName evidence="1">Uncharacterized protein</fullName>
    </submittedName>
</protein>
<name>A0AA36GN60_CYLNA</name>
<organism evidence="1 2">
    <name type="scientific">Cylicocyclus nassatus</name>
    <name type="common">Nematode worm</name>
    <dbReference type="NCBI Taxonomy" id="53992"/>
    <lineage>
        <taxon>Eukaryota</taxon>
        <taxon>Metazoa</taxon>
        <taxon>Ecdysozoa</taxon>
        <taxon>Nematoda</taxon>
        <taxon>Chromadorea</taxon>
        <taxon>Rhabditida</taxon>
        <taxon>Rhabditina</taxon>
        <taxon>Rhabditomorpha</taxon>
        <taxon>Strongyloidea</taxon>
        <taxon>Strongylidae</taxon>
        <taxon>Cylicocyclus</taxon>
    </lineage>
</organism>
<keyword evidence="2" id="KW-1185">Reference proteome</keyword>
<evidence type="ECO:0000313" key="2">
    <source>
        <dbReference type="Proteomes" id="UP001176961"/>
    </source>
</evidence>
<dbReference type="Proteomes" id="UP001176961">
    <property type="component" value="Unassembled WGS sequence"/>
</dbReference>
<dbReference type="AlphaFoldDB" id="A0AA36GN60"/>
<comment type="caution">
    <text evidence="1">The sequence shown here is derived from an EMBL/GenBank/DDBJ whole genome shotgun (WGS) entry which is preliminary data.</text>
</comment>
<accession>A0AA36GN60</accession>
<reference evidence="1" key="1">
    <citation type="submission" date="2023-07" db="EMBL/GenBank/DDBJ databases">
        <authorList>
            <consortium name="CYATHOMIX"/>
        </authorList>
    </citation>
    <scope>NUCLEOTIDE SEQUENCE</scope>
    <source>
        <strain evidence="1">N/A</strain>
    </source>
</reference>
<evidence type="ECO:0000313" key="1">
    <source>
        <dbReference type="EMBL" id="CAJ0595133.1"/>
    </source>
</evidence>